<dbReference type="NCBIfam" id="TIGR00417">
    <property type="entry name" value="speE"/>
    <property type="match status" value="1"/>
</dbReference>
<evidence type="ECO:0000259" key="8">
    <source>
        <dbReference type="PROSITE" id="PS51006"/>
    </source>
</evidence>
<evidence type="ECO:0000313" key="10">
    <source>
        <dbReference type="Proteomes" id="UP000524246"/>
    </source>
</evidence>
<comment type="similarity">
    <text evidence="1 4 6">Belongs to the spermidine/spermine synthase family.</text>
</comment>
<evidence type="ECO:0000256" key="6">
    <source>
        <dbReference type="RuleBase" id="RU003836"/>
    </source>
</evidence>
<reference evidence="9 10" key="1">
    <citation type="journal article" date="2020" name="Biotechnol. Biofuels">
        <title>New insights from the biogas microbiome by comprehensive genome-resolved metagenomics of nearly 1600 species originating from multiple anaerobic digesters.</title>
        <authorList>
            <person name="Campanaro S."/>
            <person name="Treu L."/>
            <person name="Rodriguez-R L.M."/>
            <person name="Kovalovszki A."/>
            <person name="Ziels R.M."/>
            <person name="Maus I."/>
            <person name="Zhu X."/>
            <person name="Kougias P.G."/>
            <person name="Basile A."/>
            <person name="Luo G."/>
            <person name="Schluter A."/>
            <person name="Konstantinidis K.T."/>
            <person name="Angelidaki I."/>
        </authorList>
    </citation>
    <scope>NUCLEOTIDE SEQUENCE [LARGE SCALE GENOMIC DNA]</scope>
    <source>
        <strain evidence="9">AS27yjCOA_65</strain>
    </source>
</reference>
<name>A0A7X9FT75_9DELT</name>
<evidence type="ECO:0000256" key="5">
    <source>
        <dbReference type="PROSITE-ProRule" id="PRU00354"/>
    </source>
</evidence>
<dbReference type="PANTHER" id="PTHR11558">
    <property type="entry name" value="SPERMIDINE/SPERMINE SYNTHASE"/>
    <property type="match status" value="1"/>
</dbReference>
<dbReference type="NCBIfam" id="NF002010">
    <property type="entry name" value="PRK00811.1"/>
    <property type="match status" value="1"/>
</dbReference>
<feature type="binding site" evidence="4">
    <location>
        <begin position="139"/>
        <end position="140"/>
    </location>
    <ligand>
        <name>S-methyl-5'-thioadenosine</name>
        <dbReference type="ChEBI" id="CHEBI:17509"/>
    </ligand>
</feature>
<dbReference type="InterPro" id="IPR030373">
    <property type="entry name" value="PABS_CS"/>
</dbReference>
<keyword evidence="3 4" id="KW-0620">Polyamine biosynthesis</keyword>
<dbReference type="GO" id="GO:0004766">
    <property type="term" value="F:spermidine synthase activity"/>
    <property type="evidence" value="ECO:0007669"/>
    <property type="project" value="UniProtKB-UniRule"/>
</dbReference>
<comment type="catalytic activity">
    <reaction evidence="4 7">
        <text>S-adenosyl 3-(methylsulfanyl)propylamine + putrescine = S-methyl-5'-thioadenosine + spermidine + H(+)</text>
        <dbReference type="Rhea" id="RHEA:12721"/>
        <dbReference type="ChEBI" id="CHEBI:15378"/>
        <dbReference type="ChEBI" id="CHEBI:17509"/>
        <dbReference type="ChEBI" id="CHEBI:57443"/>
        <dbReference type="ChEBI" id="CHEBI:57834"/>
        <dbReference type="ChEBI" id="CHEBI:326268"/>
        <dbReference type="EC" id="2.5.1.16"/>
    </reaction>
</comment>
<evidence type="ECO:0000256" key="7">
    <source>
        <dbReference type="RuleBase" id="RU003837"/>
    </source>
</evidence>
<feature type="binding site" evidence="4">
    <location>
        <position position="164"/>
    </location>
    <ligand>
        <name>S-methyl-5'-thioadenosine</name>
        <dbReference type="ChEBI" id="CHEBI:17509"/>
    </ligand>
</feature>
<dbReference type="PANTHER" id="PTHR11558:SF11">
    <property type="entry name" value="SPERMIDINE SYNTHASE"/>
    <property type="match status" value="1"/>
</dbReference>
<dbReference type="InterPro" id="IPR030374">
    <property type="entry name" value="PABS"/>
</dbReference>
<feature type="binding site" evidence="4">
    <location>
        <position position="33"/>
    </location>
    <ligand>
        <name>S-methyl-5'-thioadenosine</name>
        <dbReference type="ChEBI" id="CHEBI:17509"/>
    </ligand>
</feature>
<proteinExistence type="inferred from homology"/>
<feature type="active site" description="Proton acceptor" evidence="4 5">
    <location>
        <position position="157"/>
    </location>
</feature>
<dbReference type="EC" id="2.5.1.16" evidence="4"/>
<evidence type="ECO:0000313" key="9">
    <source>
        <dbReference type="EMBL" id="NMC63875.1"/>
    </source>
</evidence>
<comment type="subunit">
    <text evidence="4">Homodimer or homotetramer.</text>
</comment>
<dbReference type="AlphaFoldDB" id="A0A7X9FT75"/>
<comment type="pathway">
    <text evidence="4">Amine and polyamine biosynthesis; spermidine biosynthesis; spermidine from putrescine: step 1/1.</text>
</comment>
<gene>
    <name evidence="4 9" type="primary">speE</name>
    <name evidence="9" type="ORF">GYA55_11995</name>
</gene>
<dbReference type="Gene3D" id="3.40.50.150">
    <property type="entry name" value="Vaccinia Virus protein VP39"/>
    <property type="match status" value="1"/>
</dbReference>
<dbReference type="EMBL" id="JAAZON010000545">
    <property type="protein sequence ID" value="NMC63875.1"/>
    <property type="molecule type" value="Genomic_DNA"/>
</dbReference>
<feature type="binding site" evidence="4">
    <location>
        <position position="88"/>
    </location>
    <ligand>
        <name>spermidine</name>
        <dbReference type="ChEBI" id="CHEBI:57834"/>
    </ligand>
</feature>
<evidence type="ECO:0000256" key="2">
    <source>
        <dbReference type="ARBA" id="ARBA00022679"/>
    </source>
</evidence>
<dbReference type="PROSITE" id="PS51006">
    <property type="entry name" value="PABS_2"/>
    <property type="match status" value="1"/>
</dbReference>
<keyword evidence="2 4" id="KW-0808">Transferase</keyword>
<comment type="function">
    <text evidence="4">Catalyzes the irreversible transfer of a propylamine group from the amino donor S-adenosylmethioninamine (decarboxy-AdoMet) to putrescine (1,4-diaminobutane) to yield spermidine.</text>
</comment>
<organism evidence="9 10">
    <name type="scientific">SAR324 cluster bacterium</name>
    <dbReference type="NCBI Taxonomy" id="2024889"/>
    <lineage>
        <taxon>Bacteria</taxon>
        <taxon>Deltaproteobacteria</taxon>
        <taxon>SAR324 cluster</taxon>
    </lineage>
</organism>
<dbReference type="NCBIfam" id="NF037959">
    <property type="entry name" value="MFS_SpdSyn"/>
    <property type="match status" value="1"/>
</dbReference>
<dbReference type="Pfam" id="PF01564">
    <property type="entry name" value="Spermine_synth"/>
    <property type="match status" value="1"/>
</dbReference>
<dbReference type="InterPro" id="IPR029063">
    <property type="entry name" value="SAM-dependent_MTases_sf"/>
</dbReference>
<protein>
    <recommendedName>
        <fullName evidence="4">Polyamine aminopropyltransferase</fullName>
    </recommendedName>
    <alternativeName>
        <fullName evidence="4">Putrescine aminopropyltransferase</fullName>
        <shortName evidence="4">PAPT</shortName>
    </alternativeName>
    <alternativeName>
        <fullName evidence="4">Spermidine synthase</fullName>
        <shortName evidence="4">SPDS</shortName>
        <shortName evidence="4">SPDSY</shortName>
        <ecNumber evidence="4">2.5.1.16</ecNumber>
    </alternativeName>
</protein>
<dbReference type="InterPro" id="IPR001045">
    <property type="entry name" value="Spermi_synthase"/>
</dbReference>
<evidence type="ECO:0000256" key="4">
    <source>
        <dbReference type="HAMAP-Rule" id="MF_00198"/>
    </source>
</evidence>
<dbReference type="UniPathway" id="UPA00248">
    <property type="reaction ID" value="UER00314"/>
</dbReference>
<keyword evidence="4 7" id="KW-0745">Spermidine biosynthesis</keyword>
<dbReference type="GO" id="GO:0005829">
    <property type="term" value="C:cytosol"/>
    <property type="evidence" value="ECO:0007669"/>
    <property type="project" value="TreeGrafter"/>
</dbReference>
<feature type="binding site" evidence="4">
    <location>
        <position position="108"/>
    </location>
    <ligand>
        <name>S-methyl-5'-thioadenosine</name>
        <dbReference type="ChEBI" id="CHEBI:17509"/>
    </ligand>
</feature>
<dbReference type="GO" id="GO:0008295">
    <property type="term" value="P:spermidine biosynthetic process"/>
    <property type="evidence" value="ECO:0007669"/>
    <property type="project" value="UniProtKB-UniRule"/>
</dbReference>
<dbReference type="Gene3D" id="2.30.140.10">
    <property type="entry name" value="Spermidine synthase, tetramerisation domain"/>
    <property type="match status" value="1"/>
</dbReference>
<feature type="binding site" evidence="4">
    <location>
        <begin position="157"/>
        <end position="160"/>
    </location>
    <ligand>
        <name>spermidine</name>
        <dbReference type="ChEBI" id="CHEBI:57834"/>
    </ligand>
</feature>
<dbReference type="InterPro" id="IPR037163">
    <property type="entry name" value="Spermidine_synt_N_sf"/>
</dbReference>
<dbReference type="InterPro" id="IPR035246">
    <property type="entry name" value="Spermidine_synt_N"/>
</dbReference>
<evidence type="ECO:0000256" key="3">
    <source>
        <dbReference type="ARBA" id="ARBA00023115"/>
    </source>
</evidence>
<feature type="binding site" evidence="4">
    <location>
        <position position="64"/>
    </location>
    <ligand>
        <name>spermidine</name>
        <dbReference type="ChEBI" id="CHEBI:57834"/>
    </ligand>
</feature>
<dbReference type="HAMAP" id="MF_00198">
    <property type="entry name" value="Spermidine_synth"/>
    <property type="match status" value="1"/>
</dbReference>
<dbReference type="FunFam" id="3.40.50.150:FF:000013">
    <property type="entry name" value="Spermidine synthase"/>
    <property type="match status" value="1"/>
</dbReference>
<dbReference type="Pfam" id="PF17284">
    <property type="entry name" value="Spermine_synt_N"/>
    <property type="match status" value="1"/>
</dbReference>
<comment type="caution">
    <text evidence="9">The sequence shown here is derived from an EMBL/GenBank/DDBJ whole genome shotgun (WGS) entry which is preliminary data.</text>
</comment>
<dbReference type="PROSITE" id="PS01330">
    <property type="entry name" value="PABS_1"/>
    <property type="match status" value="1"/>
</dbReference>
<sequence length="283" mass="32295">MELWLDEELELKEGRALKVRVNKVLESFQTKYQRLEIVETQSFGRMFLLDGVIMFTDRDEFCYHEMIAHVPMMSHPKPEKVLIVGGGDGGALREVLKHASVKEAIVCDIDEKVTEMSKEYFPQLACSFSDCRVRVFHSDGAKFIRDHSESFDVILVDSTDPVGPGAVLFAKDFYTSIKKALKPGGIAVTQAESFQYHKETISALYEFIPEVFREYGYYWISIPTYPSGIIGFTFLSDQVNPYSCSPDPKRLVSDLKYYSLEMHKASFVIPPFAKKFIKTSQIC</sequence>
<dbReference type="Proteomes" id="UP000524246">
    <property type="component" value="Unassembled WGS sequence"/>
</dbReference>
<dbReference type="SUPFAM" id="SSF53335">
    <property type="entry name" value="S-adenosyl-L-methionine-dependent methyltransferases"/>
    <property type="match status" value="1"/>
</dbReference>
<dbReference type="CDD" id="cd02440">
    <property type="entry name" value="AdoMet_MTases"/>
    <property type="match status" value="1"/>
</dbReference>
<feature type="domain" description="PABS" evidence="8">
    <location>
        <begin position="2"/>
        <end position="237"/>
    </location>
</feature>
<evidence type="ECO:0000256" key="1">
    <source>
        <dbReference type="ARBA" id="ARBA00007867"/>
    </source>
</evidence>
<accession>A0A7X9FT75</accession>